<dbReference type="AlphaFoldDB" id="A0A4R1BLM4"/>
<name>A0A4R1BLM4_9ACTN</name>
<dbReference type="Pfam" id="PF02423">
    <property type="entry name" value="OCD_Mu_crystall"/>
    <property type="match status" value="1"/>
</dbReference>
<dbReference type="InterPro" id="IPR023401">
    <property type="entry name" value="ODC_N"/>
</dbReference>
<sequence>MPLLLTEAEVEELLDMPSTLRAVEEVLRQQAEGRATNRPRYRVGLSTSSLNVMAAGAPELDALGLKAYTVSRTGARFYVLLFDAEGGELLSIMQADKLGQMRTGAASGVATKHLAREDASSLGIFGSGWQAESQLEAISEVLDLERVAVYSRSEENRRLFAERMSEALGLENIEPVDSPEEAAAQDVVVTITSSKEPVLKGEWLRPGTHVNAAGSNFLFKSEIDRHVVRRAGFICVDSRGELGTEAGDLLQPLETGQILPEEVYELGQVIAGQVRGRSGPEEITLFCSQGLALEDMAAARLVYDRALERDVGRDIEL</sequence>
<dbReference type="GO" id="GO:0019752">
    <property type="term" value="P:carboxylic acid metabolic process"/>
    <property type="evidence" value="ECO:0007669"/>
    <property type="project" value="UniProtKB-ARBA"/>
</dbReference>
<proteinExistence type="inferred from homology"/>
<dbReference type="Proteomes" id="UP000295244">
    <property type="component" value="Unassembled WGS sequence"/>
</dbReference>
<dbReference type="PANTHER" id="PTHR13812:SF19">
    <property type="entry name" value="KETIMINE REDUCTASE MU-CRYSTALLIN"/>
    <property type="match status" value="1"/>
</dbReference>
<dbReference type="Gene3D" id="3.40.50.720">
    <property type="entry name" value="NAD(P)-binding Rossmann-like Domain"/>
    <property type="match status" value="1"/>
</dbReference>
<evidence type="ECO:0000256" key="1">
    <source>
        <dbReference type="ARBA" id="ARBA00008903"/>
    </source>
</evidence>
<dbReference type="EMBL" id="SKBU01000012">
    <property type="protein sequence ID" value="TCJ18293.1"/>
    <property type="molecule type" value="Genomic_DNA"/>
</dbReference>
<dbReference type="SUPFAM" id="SSF51735">
    <property type="entry name" value="NAD(P)-binding Rossmann-fold domains"/>
    <property type="match status" value="1"/>
</dbReference>
<dbReference type="Gene3D" id="3.30.1780.10">
    <property type="entry name" value="ornithine cyclodeaminase, domain 1"/>
    <property type="match status" value="1"/>
</dbReference>
<evidence type="ECO:0000313" key="3">
    <source>
        <dbReference type="Proteomes" id="UP000295244"/>
    </source>
</evidence>
<gene>
    <name evidence="2" type="ORF">E0L93_06010</name>
</gene>
<dbReference type="OrthoDB" id="4311033at2"/>
<dbReference type="GO" id="GO:0005737">
    <property type="term" value="C:cytoplasm"/>
    <property type="evidence" value="ECO:0007669"/>
    <property type="project" value="TreeGrafter"/>
</dbReference>
<dbReference type="PANTHER" id="PTHR13812">
    <property type="entry name" value="KETIMINE REDUCTASE MU-CRYSTALLIN"/>
    <property type="match status" value="1"/>
</dbReference>
<dbReference type="GO" id="GO:0016491">
    <property type="term" value="F:oxidoreductase activity"/>
    <property type="evidence" value="ECO:0007669"/>
    <property type="project" value="UniProtKB-ARBA"/>
</dbReference>
<dbReference type="InterPro" id="IPR003462">
    <property type="entry name" value="ODC_Mu_crystall"/>
</dbReference>
<evidence type="ECO:0000313" key="2">
    <source>
        <dbReference type="EMBL" id="TCJ18293.1"/>
    </source>
</evidence>
<dbReference type="PIRSF" id="PIRSF001439">
    <property type="entry name" value="CryM"/>
    <property type="match status" value="1"/>
</dbReference>
<accession>A0A4R1BLM4</accession>
<dbReference type="FunFam" id="3.40.50.720:FF:000311">
    <property type="entry name" value="Ornithine cyclodeaminase"/>
    <property type="match status" value="1"/>
</dbReference>
<organism evidence="2 3">
    <name type="scientific">Rubrobacter taiwanensis</name>
    <dbReference type="NCBI Taxonomy" id="185139"/>
    <lineage>
        <taxon>Bacteria</taxon>
        <taxon>Bacillati</taxon>
        <taxon>Actinomycetota</taxon>
        <taxon>Rubrobacteria</taxon>
        <taxon>Rubrobacterales</taxon>
        <taxon>Rubrobacteraceae</taxon>
        <taxon>Rubrobacter</taxon>
    </lineage>
</organism>
<dbReference type="InterPro" id="IPR036291">
    <property type="entry name" value="NAD(P)-bd_dom_sf"/>
</dbReference>
<keyword evidence="3" id="KW-1185">Reference proteome</keyword>
<comment type="similarity">
    <text evidence="1">Belongs to the ornithine cyclodeaminase/mu-crystallin family.</text>
</comment>
<reference evidence="2 3" key="1">
    <citation type="submission" date="2019-03" db="EMBL/GenBank/DDBJ databases">
        <title>Whole genome sequence of a novel Rubrobacter taiwanensis strain, isolated from Yellowstone National Park.</title>
        <authorList>
            <person name="Freed S."/>
            <person name="Ramaley R.F."/>
            <person name="Kyndt J.A."/>
        </authorList>
    </citation>
    <scope>NUCLEOTIDE SEQUENCE [LARGE SCALE GENOMIC DNA]</scope>
    <source>
        <strain evidence="2 3">Yellowstone</strain>
    </source>
</reference>
<dbReference type="RefSeq" id="WP_132689875.1">
    <property type="nucleotide sequence ID" value="NZ_SKBU01000012.1"/>
</dbReference>
<comment type="caution">
    <text evidence="2">The sequence shown here is derived from an EMBL/GenBank/DDBJ whole genome shotgun (WGS) entry which is preliminary data.</text>
</comment>
<protein>
    <submittedName>
        <fullName evidence="2">Ornithine cyclodeaminase family protein</fullName>
    </submittedName>
</protein>